<comment type="caution">
    <text evidence="2">The sequence shown here is derived from an EMBL/GenBank/DDBJ whole genome shotgun (WGS) entry which is preliminary data.</text>
</comment>
<feature type="transmembrane region" description="Helical" evidence="1">
    <location>
        <begin position="26"/>
        <end position="44"/>
    </location>
</feature>
<feature type="transmembrane region" description="Helical" evidence="1">
    <location>
        <begin position="50"/>
        <end position="70"/>
    </location>
</feature>
<evidence type="ECO:0000313" key="3">
    <source>
        <dbReference type="Proteomes" id="UP000004903"/>
    </source>
</evidence>
<keyword evidence="1" id="KW-1133">Transmembrane helix</keyword>
<name>G5QKQ2_SALRU</name>
<reference evidence="2 3" key="1">
    <citation type="journal article" date="2011" name="BMC Genomics">
        <title>Genome sequencing reveals diversification of virulence factor content and possible host adaptation in distinct subpopulations of Salmonella enterica.</title>
        <authorList>
            <person name="den Bakker H.C."/>
            <person name="Moreno Switt A.I."/>
            <person name="Govoni G."/>
            <person name="Cummings C.A."/>
            <person name="Ranieri M.L."/>
            <person name="Degoricija L."/>
            <person name="Hoelzer K."/>
            <person name="Rodriguez-Rivera L.D."/>
            <person name="Brown S."/>
            <person name="Bolchacova E."/>
            <person name="Furtado M.R."/>
            <person name="Wiedmann M."/>
        </authorList>
    </citation>
    <scope>NUCLEOTIDE SEQUENCE [LARGE SCALE GENOMIC DNA]</scope>
    <source>
        <strain evidence="2 3">A4-653</strain>
    </source>
</reference>
<gene>
    <name evidence="2" type="ORF">LTSERUB_3270</name>
</gene>
<evidence type="ECO:0000256" key="1">
    <source>
        <dbReference type="SAM" id="Phobius"/>
    </source>
</evidence>
<protein>
    <submittedName>
        <fullName evidence="2">Uncharacterized protein</fullName>
    </submittedName>
</protein>
<organism evidence="2 3">
    <name type="scientific">Salmonella enterica subsp. enterica serovar Rubislaw str. A4-653</name>
    <dbReference type="NCBI Taxonomy" id="913081"/>
    <lineage>
        <taxon>Bacteria</taxon>
        <taxon>Pseudomonadati</taxon>
        <taxon>Pseudomonadota</taxon>
        <taxon>Gammaproteobacteria</taxon>
        <taxon>Enterobacterales</taxon>
        <taxon>Enterobacteriaceae</taxon>
        <taxon>Salmonella</taxon>
    </lineage>
</organism>
<evidence type="ECO:0000313" key="2">
    <source>
        <dbReference type="EMBL" id="EHC87030.1"/>
    </source>
</evidence>
<dbReference type="Proteomes" id="UP000004903">
    <property type="component" value="Unassembled WGS sequence"/>
</dbReference>
<dbReference type="PATRIC" id="fig|913081.3.peg.2557"/>
<proteinExistence type="predicted"/>
<dbReference type="AlphaFoldDB" id="G5QKQ2"/>
<sequence>MTTGNTQPVDKQRVRQITQSTWMDDYLLAPATVQAGLVVILVLTFLRTWILLPGVFATSIWLLTFFGQLFRMPLRMPKDIGGFDMTTERENALEFKGPMGRWAFFVSPGRPDGPFSFHPAPTDMGEICRHYVSGACQTAIPRPGTVADA</sequence>
<keyword evidence="1" id="KW-0472">Membrane</keyword>
<dbReference type="EMBL" id="AFCT01001173">
    <property type="protein sequence ID" value="EHC87030.1"/>
    <property type="molecule type" value="Genomic_DNA"/>
</dbReference>
<accession>G5QKQ2</accession>
<keyword evidence="1" id="KW-0812">Transmembrane</keyword>